<dbReference type="PRINTS" id="PR00991">
    <property type="entry name" value="6PFRUCTKNASE"/>
</dbReference>
<keyword evidence="1" id="KW-0547">Nucleotide-binding</keyword>
<dbReference type="InterPro" id="IPR003094">
    <property type="entry name" value="6Pfruct_kin"/>
</dbReference>
<protein>
    <recommendedName>
        <fullName evidence="4">6-phosphofructo-2-kinase domain-containing protein</fullName>
    </recommendedName>
</protein>
<dbReference type="Pfam" id="PF00300">
    <property type="entry name" value="His_Phos_1"/>
    <property type="match status" value="1"/>
</dbReference>
<keyword evidence="2" id="KW-0067">ATP-binding</keyword>
<feature type="domain" description="6-phosphofructo-2-kinase" evidence="4">
    <location>
        <begin position="51"/>
        <end position="263"/>
    </location>
</feature>
<dbReference type="GO" id="GO:0006003">
    <property type="term" value="P:fructose 2,6-bisphosphate metabolic process"/>
    <property type="evidence" value="ECO:0007669"/>
    <property type="project" value="InterPro"/>
</dbReference>
<dbReference type="PANTHER" id="PTHR10606">
    <property type="entry name" value="6-PHOSPHOFRUCTO-2-KINASE/FRUCTOSE-2,6-BISPHOSPHATASE"/>
    <property type="match status" value="1"/>
</dbReference>
<comment type="caution">
    <text evidence="5">The sequence shown here is derived from an EMBL/GenBank/DDBJ whole genome shotgun (WGS) entry which is preliminary data.</text>
</comment>
<evidence type="ECO:0000256" key="2">
    <source>
        <dbReference type="ARBA" id="ARBA00022840"/>
    </source>
</evidence>
<dbReference type="PIRSF" id="PIRSF000709">
    <property type="entry name" value="6PFK_2-Ptase"/>
    <property type="match status" value="1"/>
</dbReference>
<dbReference type="InterPro" id="IPR027417">
    <property type="entry name" value="P-loop_NTPase"/>
</dbReference>
<dbReference type="GO" id="GO:0006000">
    <property type="term" value="P:fructose metabolic process"/>
    <property type="evidence" value="ECO:0007669"/>
    <property type="project" value="InterPro"/>
</dbReference>
<gene>
    <name evidence="5" type="ORF">AB1Y20_005620</name>
</gene>
<feature type="region of interest" description="Disordered" evidence="3">
    <location>
        <begin position="1"/>
        <end position="25"/>
    </location>
</feature>
<evidence type="ECO:0000256" key="1">
    <source>
        <dbReference type="ARBA" id="ARBA00022741"/>
    </source>
</evidence>
<dbReference type="PANTHER" id="PTHR10606:SF49">
    <property type="entry name" value="6-PHOSPHOFRUCTO-2-KINASE DOMAIN-CONTAINING PROTEIN"/>
    <property type="match status" value="1"/>
</dbReference>
<sequence length="516" mass="57988">MPQAGHALTVDIENTPTDPARTSQPADQLVIKRAPTSLSSRIRAQLTPDADYIVIALVGLPARGKSFISKKLERYLIWRGDAVNIFNVGERRREKLQSNGTFHDASFFSVSNLSTREELAQGVLIEMMEWLRAKDGGATRIAIFDATNSRMTRRKTVDDTIKKHLPQCKLLFVESVCTEANTLERNLLQKVRNSPDYKSMPEHEALQDLKRRISEYESQYETLSPEENMAYIKLFNLSSQLHLNHIYGRLAKSLVPYMMSIHVGHRPIFLVRAAHVHGASTPLAQLCTEFSSSDEGRDESPSTPGCRQDSQTVVVARSAELSEEGLLFAERLGHFCYLASKEFSAGEEGEPEDCGDCSCAIFTSTLTRAVETASYVKAAGATRATSALNPIDKGVCYELTEADFQAQMPEEYSRWRRDIRYRRFLGGESYHDLIQRLEPLLMELEQQTRPVLVVSHLSTLQVLYSYFTGCTLEDALSTDFPNHHVMQITPCSSKSMWETKLIPLEPVAGKRTPLIS</sequence>
<accession>A0AB34J7Q6</accession>
<dbReference type="EMBL" id="JBGBPQ010000013">
    <property type="protein sequence ID" value="KAL1512362.1"/>
    <property type="molecule type" value="Genomic_DNA"/>
</dbReference>
<dbReference type="CDD" id="cd07067">
    <property type="entry name" value="HP_PGM_like"/>
    <property type="match status" value="1"/>
</dbReference>
<feature type="region of interest" description="Disordered" evidence="3">
    <location>
        <begin position="290"/>
        <end position="309"/>
    </location>
</feature>
<dbReference type="GO" id="GO:0005524">
    <property type="term" value="F:ATP binding"/>
    <property type="evidence" value="ECO:0007669"/>
    <property type="project" value="UniProtKB-KW"/>
</dbReference>
<feature type="compositionally biased region" description="Polar residues" evidence="3">
    <location>
        <begin position="12"/>
        <end position="25"/>
    </location>
</feature>
<dbReference type="GO" id="GO:0004331">
    <property type="term" value="F:fructose-2,6-bisphosphate 2-phosphatase activity"/>
    <property type="evidence" value="ECO:0007669"/>
    <property type="project" value="TreeGrafter"/>
</dbReference>
<dbReference type="Gene3D" id="3.40.50.300">
    <property type="entry name" value="P-loop containing nucleotide triphosphate hydrolases"/>
    <property type="match status" value="1"/>
</dbReference>
<evidence type="ECO:0000256" key="3">
    <source>
        <dbReference type="SAM" id="MobiDB-lite"/>
    </source>
</evidence>
<name>A0AB34J7Q6_PRYPA</name>
<dbReference type="SUPFAM" id="SSF52540">
    <property type="entry name" value="P-loop containing nucleoside triphosphate hydrolases"/>
    <property type="match status" value="1"/>
</dbReference>
<dbReference type="InterPro" id="IPR013078">
    <property type="entry name" value="His_Pase_superF_clade-1"/>
</dbReference>
<evidence type="ECO:0000259" key="4">
    <source>
        <dbReference type="Pfam" id="PF01591"/>
    </source>
</evidence>
<dbReference type="Proteomes" id="UP001515480">
    <property type="component" value="Unassembled WGS sequence"/>
</dbReference>
<evidence type="ECO:0000313" key="5">
    <source>
        <dbReference type="EMBL" id="KAL1512362.1"/>
    </source>
</evidence>
<dbReference type="InterPro" id="IPR013079">
    <property type="entry name" value="6Phosfructo_kin"/>
</dbReference>
<dbReference type="GO" id="GO:0003873">
    <property type="term" value="F:6-phosphofructo-2-kinase activity"/>
    <property type="evidence" value="ECO:0007669"/>
    <property type="project" value="InterPro"/>
</dbReference>
<dbReference type="InterPro" id="IPR029033">
    <property type="entry name" value="His_PPase_superfam"/>
</dbReference>
<keyword evidence="6" id="KW-1185">Reference proteome</keyword>
<proteinExistence type="predicted"/>
<dbReference type="FunFam" id="3.40.50.300:FF:000644">
    <property type="entry name" value="GpmB, Fructose-2,6-bisphosphatase"/>
    <property type="match status" value="1"/>
</dbReference>
<dbReference type="SUPFAM" id="SSF53254">
    <property type="entry name" value="Phosphoglycerate mutase-like"/>
    <property type="match status" value="1"/>
</dbReference>
<dbReference type="Gene3D" id="3.40.50.1240">
    <property type="entry name" value="Phosphoglycerate mutase-like"/>
    <property type="match status" value="1"/>
</dbReference>
<dbReference type="GO" id="GO:0005829">
    <property type="term" value="C:cytosol"/>
    <property type="evidence" value="ECO:0007669"/>
    <property type="project" value="TreeGrafter"/>
</dbReference>
<reference evidence="5 6" key="1">
    <citation type="journal article" date="2024" name="Science">
        <title>Giant polyketide synthase enzymes in the biosynthesis of giant marine polyether toxins.</title>
        <authorList>
            <person name="Fallon T.R."/>
            <person name="Shende V.V."/>
            <person name="Wierzbicki I.H."/>
            <person name="Pendleton A.L."/>
            <person name="Watervoot N.F."/>
            <person name="Auber R.P."/>
            <person name="Gonzalez D.J."/>
            <person name="Wisecaver J.H."/>
            <person name="Moore B.S."/>
        </authorList>
    </citation>
    <scope>NUCLEOTIDE SEQUENCE [LARGE SCALE GENOMIC DNA]</scope>
    <source>
        <strain evidence="5 6">12B1</strain>
    </source>
</reference>
<organism evidence="5 6">
    <name type="scientific">Prymnesium parvum</name>
    <name type="common">Toxic golden alga</name>
    <dbReference type="NCBI Taxonomy" id="97485"/>
    <lineage>
        <taxon>Eukaryota</taxon>
        <taxon>Haptista</taxon>
        <taxon>Haptophyta</taxon>
        <taxon>Prymnesiophyceae</taxon>
        <taxon>Prymnesiales</taxon>
        <taxon>Prymnesiaceae</taxon>
        <taxon>Prymnesium</taxon>
    </lineage>
</organism>
<dbReference type="AlphaFoldDB" id="A0AB34J7Q6"/>
<evidence type="ECO:0000313" key="6">
    <source>
        <dbReference type="Proteomes" id="UP001515480"/>
    </source>
</evidence>
<dbReference type="Pfam" id="PF01591">
    <property type="entry name" value="6PF2K"/>
    <property type="match status" value="1"/>
</dbReference>